<reference evidence="3 4" key="1">
    <citation type="journal article" date="2019" name="Int. J. Syst. Evol. Microbiol.">
        <title>The Global Catalogue of Microorganisms (GCM) 10K type strain sequencing project: providing services to taxonomists for standard genome sequencing and annotation.</title>
        <authorList>
            <consortium name="The Broad Institute Genomics Platform"/>
            <consortium name="The Broad Institute Genome Sequencing Center for Infectious Disease"/>
            <person name="Wu L."/>
            <person name="Ma J."/>
        </authorList>
    </citation>
    <scope>NUCLEOTIDE SEQUENCE [LARGE SCALE GENOMIC DNA]</scope>
    <source>
        <strain evidence="3 4">JCM 8201</strain>
    </source>
</reference>
<organism evidence="3 4">
    <name type="scientific">Actinocorallia aurantiaca</name>
    <dbReference type="NCBI Taxonomy" id="46204"/>
    <lineage>
        <taxon>Bacteria</taxon>
        <taxon>Bacillati</taxon>
        <taxon>Actinomycetota</taxon>
        <taxon>Actinomycetes</taxon>
        <taxon>Streptosporangiales</taxon>
        <taxon>Thermomonosporaceae</taxon>
        <taxon>Actinocorallia</taxon>
    </lineage>
</organism>
<evidence type="ECO:0000313" key="3">
    <source>
        <dbReference type="EMBL" id="GAA2732496.1"/>
    </source>
</evidence>
<dbReference type="PANTHER" id="PTHR35526:SF3">
    <property type="entry name" value="ANTI-SIGMA-F FACTOR RSBW"/>
    <property type="match status" value="1"/>
</dbReference>
<dbReference type="InterPro" id="IPR036890">
    <property type="entry name" value="HATPase_C_sf"/>
</dbReference>
<dbReference type="RefSeq" id="WP_344453374.1">
    <property type="nucleotide sequence ID" value="NZ_BAAATZ010000021.1"/>
</dbReference>
<dbReference type="Gene3D" id="3.30.565.10">
    <property type="entry name" value="Histidine kinase-like ATPase, C-terminal domain"/>
    <property type="match status" value="1"/>
</dbReference>
<accession>A0ABN3UGS5</accession>
<evidence type="ECO:0000313" key="4">
    <source>
        <dbReference type="Proteomes" id="UP001501842"/>
    </source>
</evidence>
<dbReference type="EMBL" id="BAAATZ010000021">
    <property type="protein sequence ID" value="GAA2732496.1"/>
    <property type="molecule type" value="Genomic_DNA"/>
</dbReference>
<keyword evidence="1" id="KW-0808">Transferase</keyword>
<comment type="caution">
    <text evidence="3">The sequence shown here is derived from an EMBL/GenBank/DDBJ whole genome shotgun (WGS) entry which is preliminary data.</text>
</comment>
<keyword evidence="1" id="KW-0418">Kinase</keyword>
<proteinExistence type="predicted"/>
<evidence type="ECO:0000259" key="2">
    <source>
        <dbReference type="Pfam" id="PF13581"/>
    </source>
</evidence>
<gene>
    <name evidence="3" type="ORF">GCM10010439_50390</name>
</gene>
<dbReference type="PANTHER" id="PTHR35526">
    <property type="entry name" value="ANTI-SIGMA-F FACTOR RSBW-RELATED"/>
    <property type="match status" value="1"/>
</dbReference>
<dbReference type="InterPro" id="IPR003594">
    <property type="entry name" value="HATPase_dom"/>
</dbReference>
<name>A0ABN3UGS5_9ACTN</name>
<sequence>MTKNEKAALAGIRGIAAGIELNLLTRPAPDVPATVRSLLRLRLASWRVPADLAEDVLLAAVELVSNACDAAPDTEIAFRARLDPATGALWVGAWDTCPDVPTARRPELTLEGIDALPDDHTFGGWGLPLVAALAADCGVTRTADGKWVHAVFSRSPR</sequence>
<dbReference type="Pfam" id="PF13581">
    <property type="entry name" value="HATPase_c_2"/>
    <property type="match status" value="1"/>
</dbReference>
<protein>
    <recommendedName>
        <fullName evidence="2">Histidine kinase/HSP90-like ATPase domain-containing protein</fullName>
    </recommendedName>
</protein>
<dbReference type="SUPFAM" id="SSF55874">
    <property type="entry name" value="ATPase domain of HSP90 chaperone/DNA topoisomerase II/histidine kinase"/>
    <property type="match status" value="1"/>
</dbReference>
<dbReference type="CDD" id="cd16936">
    <property type="entry name" value="HATPase_RsbW-like"/>
    <property type="match status" value="1"/>
</dbReference>
<dbReference type="Proteomes" id="UP001501842">
    <property type="component" value="Unassembled WGS sequence"/>
</dbReference>
<keyword evidence="1" id="KW-0723">Serine/threonine-protein kinase</keyword>
<dbReference type="InterPro" id="IPR050267">
    <property type="entry name" value="Anti-sigma-factor_SerPK"/>
</dbReference>
<evidence type="ECO:0000256" key="1">
    <source>
        <dbReference type="ARBA" id="ARBA00022527"/>
    </source>
</evidence>
<keyword evidence="4" id="KW-1185">Reference proteome</keyword>
<feature type="domain" description="Histidine kinase/HSP90-like ATPase" evidence="2">
    <location>
        <begin position="33"/>
        <end position="150"/>
    </location>
</feature>